<evidence type="ECO:0000313" key="7">
    <source>
        <dbReference type="Proteomes" id="UP000198694"/>
    </source>
</evidence>
<accession>A0A1G8YLD2</accession>
<comment type="similarity">
    <text evidence="2">Belongs to the KHG/KDPG aldolase family.</text>
</comment>
<evidence type="ECO:0000313" key="6">
    <source>
        <dbReference type="EMBL" id="SDK03477.1"/>
    </source>
</evidence>
<evidence type="ECO:0000256" key="4">
    <source>
        <dbReference type="ARBA" id="ARBA00023239"/>
    </source>
</evidence>
<evidence type="ECO:0000256" key="3">
    <source>
        <dbReference type="ARBA" id="ARBA00011233"/>
    </source>
</evidence>
<dbReference type="Pfam" id="PF01081">
    <property type="entry name" value="Aldolase"/>
    <property type="match status" value="1"/>
</dbReference>
<keyword evidence="4" id="KW-0456">Lyase</keyword>
<dbReference type="STRING" id="407036.SAMN05216243_1685"/>
<dbReference type="EMBL" id="FNFL01000002">
    <property type="protein sequence ID" value="SDK03477.1"/>
    <property type="molecule type" value="Genomic_DNA"/>
</dbReference>
<dbReference type="SUPFAM" id="SSF51569">
    <property type="entry name" value="Aldolase"/>
    <property type="match status" value="1"/>
</dbReference>
<comment type="pathway">
    <text evidence="1">Carbohydrate acid metabolism.</text>
</comment>
<dbReference type="Gene3D" id="3.20.20.70">
    <property type="entry name" value="Aldolase class I"/>
    <property type="match status" value="1"/>
</dbReference>
<protein>
    <submittedName>
        <fullName evidence="6">2-dehydro-3-deoxyphosphogluconate aldolase / (4S)-4-hydroxy-2-oxoglutarate aldolase</fullName>
    </submittedName>
</protein>
<organism evidence="6 7">
    <name type="scientific">Sediminibacillus albus</name>
    <dbReference type="NCBI Taxonomy" id="407036"/>
    <lineage>
        <taxon>Bacteria</taxon>
        <taxon>Bacillati</taxon>
        <taxon>Bacillota</taxon>
        <taxon>Bacilli</taxon>
        <taxon>Bacillales</taxon>
        <taxon>Bacillaceae</taxon>
        <taxon>Sediminibacillus</taxon>
    </lineage>
</organism>
<name>A0A1G8YLD2_9BACI</name>
<dbReference type="PANTHER" id="PTHR30246">
    <property type="entry name" value="2-KETO-3-DEOXY-6-PHOSPHOGLUCONATE ALDOLASE"/>
    <property type="match status" value="1"/>
</dbReference>
<comment type="subunit">
    <text evidence="3">Homotrimer.</text>
</comment>
<dbReference type="InterPro" id="IPR000887">
    <property type="entry name" value="Aldlse_KDPG_KHG"/>
</dbReference>
<evidence type="ECO:0000256" key="2">
    <source>
        <dbReference type="ARBA" id="ARBA00006906"/>
    </source>
</evidence>
<dbReference type="GO" id="GO:0016829">
    <property type="term" value="F:lyase activity"/>
    <property type="evidence" value="ECO:0007669"/>
    <property type="project" value="UniProtKB-KW"/>
</dbReference>
<keyword evidence="7" id="KW-1185">Reference proteome</keyword>
<dbReference type="NCBIfam" id="TIGR01182">
    <property type="entry name" value="eda"/>
    <property type="match status" value="1"/>
</dbReference>
<dbReference type="Proteomes" id="UP000198694">
    <property type="component" value="Unassembled WGS sequence"/>
</dbReference>
<proteinExistence type="inferred from homology"/>
<evidence type="ECO:0000256" key="5">
    <source>
        <dbReference type="ARBA" id="ARBA00023277"/>
    </source>
</evidence>
<dbReference type="AlphaFoldDB" id="A0A1G8YLD2"/>
<keyword evidence="5" id="KW-0119">Carbohydrate metabolism</keyword>
<evidence type="ECO:0000256" key="1">
    <source>
        <dbReference type="ARBA" id="ARBA00004761"/>
    </source>
</evidence>
<reference evidence="6 7" key="1">
    <citation type="submission" date="2016-10" db="EMBL/GenBank/DDBJ databases">
        <authorList>
            <person name="de Groot N.N."/>
        </authorList>
    </citation>
    <scope>NUCLEOTIDE SEQUENCE [LARGE SCALE GENOMIC DNA]</scope>
    <source>
        <strain evidence="6 7">CGMCC 1.6502</strain>
    </source>
</reference>
<dbReference type="InterPro" id="IPR013785">
    <property type="entry name" value="Aldolase_TIM"/>
</dbReference>
<dbReference type="RefSeq" id="WP_175559293.1">
    <property type="nucleotide sequence ID" value="NZ_FNFL01000002.1"/>
</dbReference>
<dbReference type="CDD" id="cd00452">
    <property type="entry name" value="KDPG_aldolase"/>
    <property type="match status" value="1"/>
</dbReference>
<gene>
    <name evidence="6" type="ORF">SAMN05216243_1685</name>
</gene>
<dbReference type="PANTHER" id="PTHR30246:SF1">
    <property type="entry name" value="2-DEHYDRO-3-DEOXY-6-PHOSPHOGALACTONATE ALDOLASE-RELATED"/>
    <property type="match status" value="1"/>
</dbReference>
<sequence length="208" mass="21970">METKQTIDRLYQAKVIPVVRKVPVEDFHAIVTALISGGISAIEVTMDSPSADQLIKEAKDRYGKQAVIGAGTVINMDDFERAVSAGAEFIVSPNFDRAVVTAAKARGLLVIPGVFSPSEMVEAIRLGANMVKVFPAGTLGADFIKNVKGPLSDIPIMCTGGIDLTNAADFFEAGATLVGAGGALINNQYIETKNWGALTAAAEKWMQV</sequence>